<evidence type="ECO:0000313" key="2">
    <source>
        <dbReference type="EMBL" id="JAD19989.1"/>
    </source>
</evidence>
<feature type="region of interest" description="Disordered" evidence="1">
    <location>
        <begin position="19"/>
        <end position="39"/>
    </location>
</feature>
<sequence>MRDLVLILYPDVDPSRLTPEALSASLPPGFPPPQAPADQ</sequence>
<protein>
    <submittedName>
        <fullName evidence="2">Uncharacterized protein</fullName>
    </submittedName>
</protein>
<evidence type="ECO:0000256" key="1">
    <source>
        <dbReference type="SAM" id="MobiDB-lite"/>
    </source>
</evidence>
<proteinExistence type="predicted"/>
<dbReference type="EMBL" id="GBRH01277906">
    <property type="protein sequence ID" value="JAD19989.1"/>
    <property type="molecule type" value="Transcribed_RNA"/>
</dbReference>
<feature type="compositionally biased region" description="Pro residues" evidence="1">
    <location>
        <begin position="28"/>
        <end position="39"/>
    </location>
</feature>
<dbReference type="AlphaFoldDB" id="A0A0A8Y0V9"/>
<accession>A0A0A8Y0V9</accession>
<name>A0A0A8Y0V9_ARUDO</name>
<reference evidence="2" key="1">
    <citation type="submission" date="2014-09" db="EMBL/GenBank/DDBJ databases">
        <authorList>
            <person name="Magalhaes I.L.F."/>
            <person name="Oliveira U."/>
            <person name="Santos F.R."/>
            <person name="Vidigal T.H.D.A."/>
            <person name="Brescovit A.D."/>
            <person name="Santos A.J."/>
        </authorList>
    </citation>
    <scope>NUCLEOTIDE SEQUENCE</scope>
    <source>
        <tissue evidence="2">Shoot tissue taken approximately 20 cm above the soil surface</tissue>
    </source>
</reference>
<reference evidence="2" key="2">
    <citation type="journal article" date="2015" name="Data Brief">
        <title>Shoot transcriptome of the giant reed, Arundo donax.</title>
        <authorList>
            <person name="Barrero R.A."/>
            <person name="Guerrero F.D."/>
            <person name="Moolhuijzen P."/>
            <person name="Goolsby J.A."/>
            <person name="Tidwell J."/>
            <person name="Bellgard S.E."/>
            <person name="Bellgard M.I."/>
        </authorList>
    </citation>
    <scope>NUCLEOTIDE SEQUENCE</scope>
    <source>
        <tissue evidence="2">Shoot tissue taken approximately 20 cm above the soil surface</tissue>
    </source>
</reference>
<organism evidence="2">
    <name type="scientific">Arundo donax</name>
    <name type="common">Giant reed</name>
    <name type="synonym">Donax arundinaceus</name>
    <dbReference type="NCBI Taxonomy" id="35708"/>
    <lineage>
        <taxon>Eukaryota</taxon>
        <taxon>Viridiplantae</taxon>
        <taxon>Streptophyta</taxon>
        <taxon>Embryophyta</taxon>
        <taxon>Tracheophyta</taxon>
        <taxon>Spermatophyta</taxon>
        <taxon>Magnoliopsida</taxon>
        <taxon>Liliopsida</taxon>
        <taxon>Poales</taxon>
        <taxon>Poaceae</taxon>
        <taxon>PACMAD clade</taxon>
        <taxon>Arundinoideae</taxon>
        <taxon>Arundineae</taxon>
        <taxon>Arundo</taxon>
    </lineage>
</organism>